<evidence type="ECO:0000313" key="2">
    <source>
        <dbReference type="Proteomes" id="UP000256269"/>
    </source>
</evidence>
<proteinExistence type="predicted"/>
<comment type="caution">
    <text evidence="1">The sequence shown here is derived from an EMBL/GenBank/DDBJ whole genome shotgun (WGS) entry which is preliminary data.</text>
</comment>
<name>A0A3E0HZE8_9PSEU</name>
<dbReference type="InterPro" id="IPR002763">
    <property type="entry name" value="DUF72"/>
</dbReference>
<organism evidence="1 2">
    <name type="scientific">Kutzneria buriramensis</name>
    <dbReference type="NCBI Taxonomy" id="1045776"/>
    <lineage>
        <taxon>Bacteria</taxon>
        <taxon>Bacillati</taxon>
        <taxon>Actinomycetota</taxon>
        <taxon>Actinomycetes</taxon>
        <taxon>Pseudonocardiales</taxon>
        <taxon>Pseudonocardiaceae</taxon>
        <taxon>Kutzneria</taxon>
    </lineage>
</organism>
<dbReference type="InterPro" id="IPR036520">
    <property type="entry name" value="UPF0759_sf"/>
</dbReference>
<protein>
    <submittedName>
        <fullName evidence="1">Uncharacterized protein YecE (DUF72 family)</fullName>
    </submittedName>
</protein>
<dbReference type="Gene3D" id="3.20.20.410">
    <property type="entry name" value="Protein of unknown function UPF0759"/>
    <property type="match status" value="1"/>
</dbReference>
<keyword evidence="2" id="KW-1185">Reference proteome</keyword>
<sequence>MIRIGTSGWVYPPWRGTFYPKGVTQKRELAYLAGRLNSVEINGTFYGRQRPASFVAWAEQVPADFVFATKAPRFITHMKRLKDAETPVANFLASGVLRLGAKLGPILWQLPGTLQFDAEVLAEFLALLPHGAKAAAELGARHDDRIEDDEGLRIDEDRPLRHALEPRHPSFQEEKCLRLLRDHNVALVVADTAKKWPYFEELTADFAYARLHGDEELYVSGYTDEALDRWAKKVREWHRRGDVHVYFDNDAKVRAPVDAIGLSTRLGIG</sequence>
<dbReference type="Proteomes" id="UP000256269">
    <property type="component" value="Unassembled WGS sequence"/>
</dbReference>
<accession>A0A3E0HZE8</accession>
<gene>
    <name evidence="1" type="ORF">BCF44_103278</name>
</gene>
<dbReference type="AlphaFoldDB" id="A0A3E0HZE8"/>
<dbReference type="PANTHER" id="PTHR30348">
    <property type="entry name" value="UNCHARACTERIZED PROTEIN YECE"/>
    <property type="match status" value="1"/>
</dbReference>
<reference evidence="1 2" key="1">
    <citation type="submission" date="2018-08" db="EMBL/GenBank/DDBJ databases">
        <title>Genomic Encyclopedia of Archaeal and Bacterial Type Strains, Phase II (KMG-II): from individual species to whole genera.</title>
        <authorList>
            <person name="Goeker M."/>
        </authorList>
    </citation>
    <scope>NUCLEOTIDE SEQUENCE [LARGE SCALE GENOMIC DNA]</scope>
    <source>
        <strain evidence="1 2">DSM 45791</strain>
    </source>
</reference>
<dbReference type="Pfam" id="PF01904">
    <property type="entry name" value="DUF72"/>
    <property type="match status" value="1"/>
</dbReference>
<dbReference type="SUPFAM" id="SSF117396">
    <property type="entry name" value="TM1631-like"/>
    <property type="match status" value="1"/>
</dbReference>
<evidence type="ECO:0000313" key="1">
    <source>
        <dbReference type="EMBL" id="REH51829.1"/>
    </source>
</evidence>
<dbReference type="EMBL" id="QUNO01000003">
    <property type="protein sequence ID" value="REH51829.1"/>
    <property type="molecule type" value="Genomic_DNA"/>
</dbReference>
<dbReference type="PANTHER" id="PTHR30348:SF4">
    <property type="entry name" value="DUF72 DOMAIN-CONTAINING PROTEIN"/>
    <property type="match status" value="1"/>
</dbReference>